<proteinExistence type="predicted"/>
<dbReference type="AlphaFoldDB" id="A0A0D7AU50"/>
<accession>A0A0D7AU50</accession>
<organism evidence="1 2">
    <name type="scientific">Cylindrobasidium torrendii FP15055 ss-10</name>
    <dbReference type="NCBI Taxonomy" id="1314674"/>
    <lineage>
        <taxon>Eukaryota</taxon>
        <taxon>Fungi</taxon>
        <taxon>Dikarya</taxon>
        <taxon>Basidiomycota</taxon>
        <taxon>Agaricomycotina</taxon>
        <taxon>Agaricomycetes</taxon>
        <taxon>Agaricomycetidae</taxon>
        <taxon>Agaricales</taxon>
        <taxon>Marasmiineae</taxon>
        <taxon>Physalacriaceae</taxon>
        <taxon>Cylindrobasidium</taxon>
    </lineage>
</organism>
<dbReference type="Proteomes" id="UP000054007">
    <property type="component" value="Unassembled WGS sequence"/>
</dbReference>
<dbReference type="InterPro" id="IPR032675">
    <property type="entry name" value="LRR_dom_sf"/>
</dbReference>
<dbReference type="EMBL" id="KN880853">
    <property type="protein sequence ID" value="KIY61898.1"/>
    <property type="molecule type" value="Genomic_DNA"/>
</dbReference>
<sequence>MSNLLTPALMRLPPEIWHEILWQAMATAAPIARDATWLRLACVTRTFHTIICAISQTRAWVYLRDPTLSSTSGHPMFQASRLTVVISTTLGEQAATSQSVTTLFSDHGPGIEELVFEGDQRGWDLIQVQIPPSRLPNLRSLVIEKGIAAPQTLITNHLHLLHASVADGGLIDLGIHQCRHLTELHYAPNTLKTFLNDVPTLSHFSRLQKLKVLSCKEQWGMDWQATSEDSITATPPSLPLSLLSLHMPWELSSSLQHIPALPSLLEFGMGNGSSSIWGSMPRVCTDNITAFVNRCPTVKQLIIRDVRAPLELGLYTHWHKIVDLEVTAGLDEDWAQQRTFTHLLRLVVHAAALNVLPQISAPALVKFEIGGTSAPSAVALKPWLDQHRELNGLWIS</sequence>
<evidence type="ECO:0000313" key="1">
    <source>
        <dbReference type="EMBL" id="KIY61898.1"/>
    </source>
</evidence>
<evidence type="ECO:0000313" key="2">
    <source>
        <dbReference type="Proteomes" id="UP000054007"/>
    </source>
</evidence>
<keyword evidence="2" id="KW-1185">Reference proteome</keyword>
<gene>
    <name evidence="1" type="ORF">CYLTODRAFT_459458</name>
</gene>
<protein>
    <submittedName>
        <fullName evidence="1">Uncharacterized protein</fullName>
    </submittedName>
</protein>
<dbReference type="Gene3D" id="3.80.10.10">
    <property type="entry name" value="Ribonuclease Inhibitor"/>
    <property type="match status" value="1"/>
</dbReference>
<name>A0A0D7AU50_9AGAR</name>
<reference evidence="1 2" key="1">
    <citation type="journal article" date="2015" name="Fungal Genet. Biol.">
        <title>Evolution of novel wood decay mechanisms in Agaricales revealed by the genome sequences of Fistulina hepatica and Cylindrobasidium torrendii.</title>
        <authorList>
            <person name="Floudas D."/>
            <person name="Held B.W."/>
            <person name="Riley R."/>
            <person name="Nagy L.G."/>
            <person name="Koehler G."/>
            <person name="Ransdell A.S."/>
            <person name="Younus H."/>
            <person name="Chow J."/>
            <person name="Chiniquy J."/>
            <person name="Lipzen A."/>
            <person name="Tritt A."/>
            <person name="Sun H."/>
            <person name="Haridas S."/>
            <person name="LaButti K."/>
            <person name="Ohm R.A."/>
            <person name="Kues U."/>
            <person name="Blanchette R.A."/>
            <person name="Grigoriev I.V."/>
            <person name="Minto R.E."/>
            <person name="Hibbett D.S."/>
        </authorList>
    </citation>
    <scope>NUCLEOTIDE SEQUENCE [LARGE SCALE GENOMIC DNA]</scope>
    <source>
        <strain evidence="1 2">FP15055 ss-10</strain>
    </source>
</reference>